<evidence type="ECO:0000256" key="2">
    <source>
        <dbReference type="SAM" id="Coils"/>
    </source>
</evidence>
<comment type="caution">
    <text evidence="5">The sequence shown here is derived from an EMBL/GenBank/DDBJ whole genome shotgun (WGS) entry which is preliminary data.</text>
</comment>
<dbReference type="GO" id="GO:0003677">
    <property type="term" value="F:DNA binding"/>
    <property type="evidence" value="ECO:0007669"/>
    <property type="project" value="UniProtKB-KW"/>
</dbReference>
<name>A0A533IDJ4_PARDE</name>
<dbReference type="SMART" id="SM00422">
    <property type="entry name" value="HTH_MERR"/>
    <property type="match status" value="1"/>
</dbReference>
<accession>A0A533IDJ4</accession>
<protein>
    <submittedName>
        <fullName evidence="5">MerR family transcriptional regulator</fullName>
    </submittedName>
</protein>
<keyword evidence="1" id="KW-0238">DNA-binding</keyword>
<dbReference type="PANTHER" id="PTHR30204:SF93">
    <property type="entry name" value="HTH MERR-TYPE DOMAIN-CONTAINING PROTEIN"/>
    <property type="match status" value="1"/>
</dbReference>
<sequence>MQIHEAAAHLGISRRSLRHYESAGLLTPGRDPNGYRSYAPADLRRAARIRDMIATGFSTREILAMAPCLTDAGAGACSAGLSDLEHKLDQIDRLIADLQARRQATMARIDCFRGALSPQIDEREDPGHDTEDNYPFSDRLSGGKR</sequence>
<reference evidence="5 6" key="1">
    <citation type="journal article" date="2017" name="Nat. Commun.">
        <title>In situ click chemistry generation of cyclooxygenase-2 inhibitors.</title>
        <authorList>
            <person name="Bhardwaj A."/>
            <person name="Kaur J."/>
            <person name="Wuest M."/>
            <person name="Wuest F."/>
        </authorList>
    </citation>
    <scope>NUCLEOTIDE SEQUENCE [LARGE SCALE GENOMIC DNA]</scope>
    <source>
        <strain evidence="5">S2_012_000_R3_94</strain>
    </source>
</reference>
<evidence type="ECO:0000256" key="3">
    <source>
        <dbReference type="SAM" id="MobiDB-lite"/>
    </source>
</evidence>
<organism evidence="5 6">
    <name type="scientific">Paracoccus denitrificans</name>
    <dbReference type="NCBI Taxonomy" id="266"/>
    <lineage>
        <taxon>Bacteria</taxon>
        <taxon>Pseudomonadati</taxon>
        <taxon>Pseudomonadota</taxon>
        <taxon>Alphaproteobacteria</taxon>
        <taxon>Rhodobacterales</taxon>
        <taxon>Paracoccaceae</taxon>
        <taxon>Paracoccus</taxon>
    </lineage>
</organism>
<dbReference type="Pfam" id="PF13411">
    <property type="entry name" value="MerR_1"/>
    <property type="match status" value="1"/>
</dbReference>
<evidence type="ECO:0000259" key="4">
    <source>
        <dbReference type="PROSITE" id="PS50937"/>
    </source>
</evidence>
<gene>
    <name evidence="5" type="ORF">DI616_00685</name>
</gene>
<keyword evidence="2" id="KW-0175">Coiled coil</keyword>
<dbReference type="EMBL" id="VAFL01000001">
    <property type="protein sequence ID" value="TKW68547.1"/>
    <property type="molecule type" value="Genomic_DNA"/>
</dbReference>
<feature type="domain" description="HTH merR-type" evidence="4">
    <location>
        <begin position="1"/>
        <end position="68"/>
    </location>
</feature>
<dbReference type="SUPFAM" id="SSF46955">
    <property type="entry name" value="Putative DNA-binding domain"/>
    <property type="match status" value="1"/>
</dbReference>
<dbReference type="PROSITE" id="PS50937">
    <property type="entry name" value="HTH_MERR_2"/>
    <property type="match status" value="1"/>
</dbReference>
<dbReference type="InterPro" id="IPR000551">
    <property type="entry name" value="MerR-type_HTH_dom"/>
</dbReference>
<feature type="region of interest" description="Disordered" evidence="3">
    <location>
        <begin position="118"/>
        <end position="145"/>
    </location>
</feature>
<evidence type="ECO:0000256" key="1">
    <source>
        <dbReference type="ARBA" id="ARBA00023125"/>
    </source>
</evidence>
<dbReference type="AlphaFoldDB" id="A0A533IDJ4"/>
<proteinExistence type="predicted"/>
<evidence type="ECO:0000313" key="6">
    <source>
        <dbReference type="Proteomes" id="UP000315344"/>
    </source>
</evidence>
<dbReference type="Proteomes" id="UP000315344">
    <property type="component" value="Unassembled WGS sequence"/>
</dbReference>
<dbReference type="InterPro" id="IPR047057">
    <property type="entry name" value="MerR_fam"/>
</dbReference>
<dbReference type="Gene3D" id="1.10.1660.10">
    <property type="match status" value="1"/>
</dbReference>
<dbReference type="GO" id="GO:0003700">
    <property type="term" value="F:DNA-binding transcription factor activity"/>
    <property type="evidence" value="ECO:0007669"/>
    <property type="project" value="InterPro"/>
</dbReference>
<dbReference type="InterPro" id="IPR009061">
    <property type="entry name" value="DNA-bd_dom_put_sf"/>
</dbReference>
<dbReference type="PANTHER" id="PTHR30204">
    <property type="entry name" value="REDOX-CYCLING DRUG-SENSING TRANSCRIPTIONAL ACTIVATOR SOXR"/>
    <property type="match status" value="1"/>
</dbReference>
<feature type="coiled-coil region" evidence="2">
    <location>
        <begin position="81"/>
        <end position="108"/>
    </location>
</feature>
<evidence type="ECO:0000313" key="5">
    <source>
        <dbReference type="EMBL" id="TKW68547.1"/>
    </source>
</evidence>